<comment type="caution">
    <text evidence="1">The sequence shown here is derived from an EMBL/GenBank/DDBJ whole genome shotgun (WGS) entry which is preliminary data.</text>
</comment>
<keyword evidence="2" id="KW-1185">Reference proteome</keyword>
<dbReference type="AlphaFoldDB" id="A0AAN8XH38"/>
<evidence type="ECO:0000313" key="2">
    <source>
        <dbReference type="Proteomes" id="UP001381693"/>
    </source>
</evidence>
<proteinExistence type="predicted"/>
<organism evidence="1 2">
    <name type="scientific">Halocaridina rubra</name>
    <name type="common">Hawaiian red shrimp</name>
    <dbReference type="NCBI Taxonomy" id="373956"/>
    <lineage>
        <taxon>Eukaryota</taxon>
        <taxon>Metazoa</taxon>
        <taxon>Ecdysozoa</taxon>
        <taxon>Arthropoda</taxon>
        <taxon>Crustacea</taxon>
        <taxon>Multicrustacea</taxon>
        <taxon>Malacostraca</taxon>
        <taxon>Eumalacostraca</taxon>
        <taxon>Eucarida</taxon>
        <taxon>Decapoda</taxon>
        <taxon>Pleocyemata</taxon>
        <taxon>Caridea</taxon>
        <taxon>Atyoidea</taxon>
        <taxon>Atyidae</taxon>
        <taxon>Halocaridina</taxon>
    </lineage>
</organism>
<dbReference type="EMBL" id="JAXCGZ010003893">
    <property type="protein sequence ID" value="KAK7082766.1"/>
    <property type="molecule type" value="Genomic_DNA"/>
</dbReference>
<protein>
    <submittedName>
        <fullName evidence="1">Uncharacterized protein</fullName>
    </submittedName>
</protein>
<name>A0AAN8XH38_HALRR</name>
<dbReference type="Proteomes" id="UP001381693">
    <property type="component" value="Unassembled WGS sequence"/>
</dbReference>
<evidence type="ECO:0000313" key="1">
    <source>
        <dbReference type="EMBL" id="KAK7082766.1"/>
    </source>
</evidence>
<gene>
    <name evidence="1" type="ORF">SK128_019664</name>
</gene>
<reference evidence="1 2" key="1">
    <citation type="submission" date="2023-11" db="EMBL/GenBank/DDBJ databases">
        <title>Halocaridina rubra genome assembly.</title>
        <authorList>
            <person name="Smith C."/>
        </authorList>
    </citation>
    <scope>NUCLEOTIDE SEQUENCE [LARGE SCALE GENOMIC DNA]</scope>
    <source>
        <strain evidence="1">EP-1</strain>
        <tissue evidence="1">Whole</tissue>
    </source>
</reference>
<sequence>MTSSSRACHIKKSIPIHSIKTMKEFKDCHHIPPHSSSFEDLVDSTTGLKADTPGGSNGSALELTPPTGSASFTLHYSNIRGLNSNISSVEHHFDTIPPNFLLLSETQLFMHQLTHFKSLTITCILRSLLETPSI</sequence>
<accession>A0AAN8XH38</accession>